<feature type="transmembrane region" description="Helical" evidence="1">
    <location>
        <begin position="182"/>
        <end position="203"/>
    </location>
</feature>
<evidence type="ECO:0000313" key="4">
    <source>
        <dbReference type="Proteomes" id="UP000515728"/>
    </source>
</evidence>
<sequence>MTVTDAPPVTGWRRLDRRSIWVEAVRPAGGLLLAGAVAVTLRGWDRLGWIEPAIGAVVVLGILVLSAWAWATTTYRVTDTHVELRSGLLVRSARSVPRDRLRSVDLTVDVVHRVAGLAVVAIGTGRQGGESDDELKLESVSRAEAERLRSVLLLRDAAPAADAAPPEPRAPLAQFGASWVRLAPLSLAGLVAIGVLAAALGQFREAIDYAALWGSGPVRSGVAWAEGVPLPLLVLLALGGLVLLNTVLSTVLYVVSYGGFRLVRGDDRTLRLTYGLLTHRSVTIEEARIRGVRVDEPLLLRLGGGAKARIVAAGLGVQDGEGNGKRDSDLLLPAVPVALVHRVTADVLGAPSSPAAVPLRRHPAAALRVLLLQWVPVSLLPALGLAVPAALGVFPHWPWQLALVLVPAAAAGAALEFGNLGHALSGEFLVARGGSGVRRTAAVRRDGVIAWRLRRTVLQRRPRLLSVTAAVAAGRGTHTIAYADQDEVLAVAAEAVPGLLAPFLEPDPVDGSAAQA</sequence>
<dbReference type="PANTHER" id="PTHR34473:SF2">
    <property type="entry name" value="UPF0699 TRANSMEMBRANE PROTEIN YDBT"/>
    <property type="match status" value="1"/>
</dbReference>
<evidence type="ECO:0000259" key="2">
    <source>
        <dbReference type="Pfam" id="PF03703"/>
    </source>
</evidence>
<organism evidence="3 4">
    <name type="scientific">Pseudonocardia petroleophila</name>
    <dbReference type="NCBI Taxonomy" id="37331"/>
    <lineage>
        <taxon>Bacteria</taxon>
        <taxon>Bacillati</taxon>
        <taxon>Actinomycetota</taxon>
        <taxon>Actinomycetes</taxon>
        <taxon>Pseudonocardiales</taxon>
        <taxon>Pseudonocardiaceae</taxon>
        <taxon>Pseudonocardia</taxon>
    </lineage>
</organism>
<dbReference type="PIRSF" id="PIRSF026631">
    <property type="entry name" value="UCP026631"/>
    <property type="match status" value="1"/>
</dbReference>
<dbReference type="RefSeq" id="WP_185719727.1">
    <property type="nucleotide sequence ID" value="NZ_BAAAWI010000001.1"/>
</dbReference>
<feature type="transmembrane region" description="Helical" evidence="1">
    <location>
        <begin position="397"/>
        <end position="415"/>
    </location>
</feature>
<dbReference type="AlphaFoldDB" id="A0A7G7MJD7"/>
<name>A0A7G7MJD7_9PSEU</name>
<feature type="domain" description="YdbS-like PH" evidence="2">
    <location>
        <begin position="266"/>
        <end position="339"/>
    </location>
</feature>
<dbReference type="PANTHER" id="PTHR34473">
    <property type="entry name" value="UPF0699 TRANSMEMBRANE PROTEIN YDBS"/>
    <property type="match status" value="1"/>
</dbReference>
<proteinExistence type="predicted"/>
<keyword evidence="1" id="KW-1133">Transmembrane helix</keyword>
<dbReference type="InterPro" id="IPR014529">
    <property type="entry name" value="UCP026631"/>
</dbReference>
<feature type="transmembrane region" description="Helical" evidence="1">
    <location>
        <begin position="53"/>
        <end position="71"/>
    </location>
</feature>
<dbReference type="KEGG" id="ppel:H6H00_02270"/>
<keyword evidence="1" id="KW-0472">Membrane</keyword>
<dbReference type="Proteomes" id="UP000515728">
    <property type="component" value="Chromosome"/>
</dbReference>
<reference evidence="3 4" key="1">
    <citation type="submission" date="2020-08" db="EMBL/GenBank/DDBJ databases">
        <authorList>
            <person name="Mo P."/>
        </authorList>
    </citation>
    <scope>NUCLEOTIDE SEQUENCE [LARGE SCALE GENOMIC DNA]</scope>
    <source>
        <strain evidence="3 4">CGMCC 4.1532</strain>
    </source>
</reference>
<keyword evidence="1" id="KW-0812">Transmembrane</keyword>
<feature type="transmembrane region" description="Helical" evidence="1">
    <location>
        <begin position="369"/>
        <end position="391"/>
    </location>
</feature>
<gene>
    <name evidence="3" type="ORF">H6H00_02270</name>
</gene>
<dbReference type="InterPro" id="IPR005182">
    <property type="entry name" value="YdbS-like_PH"/>
</dbReference>
<keyword evidence="4" id="KW-1185">Reference proteome</keyword>
<feature type="transmembrane region" description="Helical" evidence="1">
    <location>
        <begin position="232"/>
        <end position="255"/>
    </location>
</feature>
<dbReference type="Pfam" id="PF03703">
    <property type="entry name" value="bPH_2"/>
    <property type="match status" value="2"/>
</dbReference>
<feature type="domain" description="YdbS-like PH" evidence="2">
    <location>
        <begin position="70"/>
        <end position="150"/>
    </location>
</feature>
<dbReference type="EMBL" id="CP060131">
    <property type="protein sequence ID" value="QNG52898.1"/>
    <property type="molecule type" value="Genomic_DNA"/>
</dbReference>
<evidence type="ECO:0000256" key="1">
    <source>
        <dbReference type="SAM" id="Phobius"/>
    </source>
</evidence>
<accession>A0A7G7MJD7</accession>
<evidence type="ECO:0000313" key="3">
    <source>
        <dbReference type="EMBL" id="QNG52898.1"/>
    </source>
</evidence>
<protein>
    <submittedName>
        <fullName evidence="3">PH domain-containing protein</fullName>
    </submittedName>
</protein>
<feature type="transmembrane region" description="Helical" evidence="1">
    <location>
        <begin position="20"/>
        <end position="41"/>
    </location>
</feature>